<dbReference type="Proteomes" id="UP000240971">
    <property type="component" value="Unassembled WGS sequence"/>
</dbReference>
<keyword evidence="3" id="KW-1185">Reference proteome</keyword>
<comment type="caution">
    <text evidence="2">The sequence shown here is derived from an EMBL/GenBank/DDBJ whole genome shotgun (WGS) entry which is preliminary data.</text>
</comment>
<name>A0A2P8HQ65_CHINA</name>
<sequence length="398" mass="44885">MKYLLLACALLIFSITLEAQTLNAQLDPIKAQLERNGATPANVAIIQKTITNGVKDSLQANADLYNTIWKLFTNRAFEKDSGYKFLSDFNILFKTFQTTDNANASLGFSYDFSYDYANYVEKKKGRISNSFGISAKGNVAFKKSINPNDFLETKIDYRYAHFSGGVIAANDTAVFRSLNDLEDQLVIIQDMKSPAAQALWKTFGSQLNLTNQYYYAFSPKASLESNQDFSKTQFVPGIAIDLGAKAWNKHSTLAHLNVFDYPFALLRFITRADKNFTVYGSTIPTVQLSGDYVVPTKDSIRQKLAGNLSPYPRLKFETSFRTFITRVKKENIFFNADLRIYRELNAPKAIKGANLDAQTYFVMALQSTTGFYVSYANGRLPFDAKNDEVYAIGFNYKF</sequence>
<feature type="chain" id="PRO_5015199255" description="DUF3078 family protein" evidence="1">
    <location>
        <begin position="20"/>
        <end position="398"/>
    </location>
</feature>
<proteinExistence type="predicted"/>
<evidence type="ECO:0008006" key="4">
    <source>
        <dbReference type="Google" id="ProtNLM"/>
    </source>
</evidence>
<accession>A0A2P8HQ65</accession>
<dbReference type="AlphaFoldDB" id="A0A2P8HQ65"/>
<feature type="signal peptide" evidence="1">
    <location>
        <begin position="1"/>
        <end position="19"/>
    </location>
</feature>
<evidence type="ECO:0000313" key="2">
    <source>
        <dbReference type="EMBL" id="PSL48346.1"/>
    </source>
</evidence>
<evidence type="ECO:0000256" key="1">
    <source>
        <dbReference type="SAM" id="SignalP"/>
    </source>
</evidence>
<evidence type="ECO:0000313" key="3">
    <source>
        <dbReference type="Proteomes" id="UP000240971"/>
    </source>
</evidence>
<keyword evidence="1" id="KW-0732">Signal</keyword>
<protein>
    <recommendedName>
        <fullName evidence="4">DUF3078 family protein</fullName>
    </recommendedName>
</protein>
<dbReference type="EMBL" id="PYAW01000002">
    <property type="protein sequence ID" value="PSL48346.1"/>
    <property type="molecule type" value="Genomic_DNA"/>
</dbReference>
<organism evidence="2 3">
    <name type="scientific">Chitinophaga niastensis</name>
    <dbReference type="NCBI Taxonomy" id="536980"/>
    <lineage>
        <taxon>Bacteria</taxon>
        <taxon>Pseudomonadati</taxon>
        <taxon>Bacteroidota</taxon>
        <taxon>Chitinophagia</taxon>
        <taxon>Chitinophagales</taxon>
        <taxon>Chitinophagaceae</taxon>
        <taxon>Chitinophaga</taxon>
    </lineage>
</organism>
<reference evidence="2 3" key="1">
    <citation type="submission" date="2018-03" db="EMBL/GenBank/DDBJ databases">
        <title>Genomic Encyclopedia of Archaeal and Bacterial Type Strains, Phase II (KMG-II): from individual species to whole genera.</title>
        <authorList>
            <person name="Goeker M."/>
        </authorList>
    </citation>
    <scope>NUCLEOTIDE SEQUENCE [LARGE SCALE GENOMIC DNA]</scope>
    <source>
        <strain evidence="2 3">DSM 24859</strain>
    </source>
</reference>
<gene>
    <name evidence="2" type="ORF">CLV51_1021213</name>
</gene>